<name>A0A9W6M3G6_9MICO</name>
<evidence type="ECO:0000256" key="2">
    <source>
        <dbReference type="ARBA" id="ARBA00023125"/>
    </source>
</evidence>
<dbReference type="Pfam" id="PF25583">
    <property type="entry name" value="WCX"/>
    <property type="match status" value="1"/>
</dbReference>
<dbReference type="Pfam" id="PF13280">
    <property type="entry name" value="WYL"/>
    <property type="match status" value="1"/>
</dbReference>
<accession>A0A9W6M3G6</accession>
<gene>
    <name evidence="5" type="ORF">GCM10017586_17380</name>
</gene>
<dbReference type="InterPro" id="IPR026881">
    <property type="entry name" value="WYL_dom"/>
</dbReference>
<sequence>MTTTSRLLTLLSLLQARRDWPGAVLAARLEVSDRTVRRDIERLREMGYRIHASLGPDGGYRLDAGSELPPLLFDEDQTVAVALALRSAPAVGAGIGDAAIRALATIRQVMPSRLRHRLDALDITTVGRPGDAAPPDVPLEVLVALADTIRDRQTLRFDYVRPTDDDHAAPDVGPAMPPRRAEPHHLVAAGGRWYLVAWDLDRGDWRLYRADRVRPRIPHGPRFDRRAVPGGDVDAFVSARFRGSDVDAWPCRGAVVLHLPARRVRPFAGDGTVTAIDDDTCRLESGSWSWAALAASFGRFDAPMEVVGPPELADAFAALADRYARAGSARGGRQAPASQSR</sequence>
<proteinExistence type="predicted"/>
<dbReference type="PROSITE" id="PS52050">
    <property type="entry name" value="WYL"/>
    <property type="match status" value="1"/>
</dbReference>
<dbReference type="Pfam" id="PF08279">
    <property type="entry name" value="HTH_11"/>
    <property type="match status" value="1"/>
</dbReference>
<evidence type="ECO:0000256" key="1">
    <source>
        <dbReference type="ARBA" id="ARBA00023015"/>
    </source>
</evidence>
<dbReference type="InterPro" id="IPR051534">
    <property type="entry name" value="CBASS_pafABC_assoc_protein"/>
</dbReference>
<keyword evidence="6" id="KW-1185">Reference proteome</keyword>
<dbReference type="AlphaFoldDB" id="A0A9W6M3G6"/>
<keyword evidence="1" id="KW-0805">Transcription regulation</keyword>
<keyword evidence="2" id="KW-0238">DNA-binding</keyword>
<evidence type="ECO:0000256" key="3">
    <source>
        <dbReference type="ARBA" id="ARBA00023163"/>
    </source>
</evidence>
<comment type="caution">
    <text evidence="5">The sequence shown here is derived from an EMBL/GenBank/DDBJ whole genome shotgun (WGS) entry which is preliminary data.</text>
</comment>
<dbReference type="PANTHER" id="PTHR34580:SF3">
    <property type="entry name" value="PROTEIN PAFB"/>
    <property type="match status" value="1"/>
</dbReference>
<reference evidence="5" key="2">
    <citation type="submission" date="2023-01" db="EMBL/GenBank/DDBJ databases">
        <authorList>
            <person name="Sun Q."/>
            <person name="Evtushenko L."/>
        </authorList>
    </citation>
    <scope>NUCLEOTIDE SEQUENCE</scope>
    <source>
        <strain evidence="5">VKM Ac-1447</strain>
    </source>
</reference>
<keyword evidence="3" id="KW-0804">Transcription</keyword>
<dbReference type="InterPro" id="IPR036390">
    <property type="entry name" value="WH_DNA-bd_sf"/>
</dbReference>
<dbReference type="GO" id="GO:0003677">
    <property type="term" value="F:DNA binding"/>
    <property type="evidence" value="ECO:0007669"/>
    <property type="project" value="UniProtKB-KW"/>
</dbReference>
<dbReference type="InterPro" id="IPR036388">
    <property type="entry name" value="WH-like_DNA-bd_sf"/>
</dbReference>
<organism evidence="5 6">
    <name type="scientific">Microbacterium imperiale</name>
    <dbReference type="NCBI Taxonomy" id="33884"/>
    <lineage>
        <taxon>Bacteria</taxon>
        <taxon>Bacillati</taxon>
        <taxon>Actinomycetota</taxon>
        <taxon>Actinomycetes</taxon>
        <taxon>Micrococcales</taxon>
        <taxon>Microbacteriaceae</taxon>
        <taxon>Microbacterium</taxon>
    </lineage>
</organism>
<dbReference type="InterPro" id="IPR057727">
    <property type="entry name" value="WCX_dom"/>
</dbReference>
<dbReference type="PANTHER" id="PTHR34580">
    <property type="match status" value="1"/>
</dbReference>
<dbReference type="PROSITE" id="PS51000">
    <property type="entry name" value="HTH_DEOR_2"/>
    <property type="match status" value="1"/>
</dbReference>
<protein>
    <submittedName>
        <fullName evidence="5">DeoR family transcriptional regulator</fullName>
    </submittedName>
</protein>
<dbReference type="InterPro" id="IPR018356">
    <property type="entry name" value="Tscrpt_reg_HTH_DeoR_CS"/>
</dbReference>
<dbReference type="SUPFAM" id="SSF46785">
    <property type="entry name" value="Winged helix' DNA-binding domain"/>
    <property type="match status" value="1"/>
</dbReference>
<dbReference type="GO" id="GO:0003700">
    <property type="term" value="F:DNA-binding transcription factor activity"/>
    <property type="evidence" value="ECO:0007669"/>
    <property type="project" value="InterPro"/>
</dbReference>
<dbReference type="EMBL" id="BSEO01000010">
    <property type="protein sequence ID" value="GLJ80055.1"/>
    <property type="molecule type" value="Genomic_DNA"/>
</dbReference>
<reference evidence="5" key="1">
    <citation type="journal article" date="2014" name="Int. J. Syst. Evol. Microbiol.">
        <title>Complete genome sequence of Corynebacterium casei LMG S-19264T (=DSM 44701T), isolated from a smear-ripened cheese.</title>
        <authorList>
            <consortium name="US DOE Joint Genome Institute (JGI-PGF)"/>
            <person name="Walter F."/>
            <person name="Albersmeier A."/>
            <person name="Kalinowski J."/>
            <person name="Ruckert C."/>
        </authorList>
    </citation>
    <scope>NUCLEOTIDE SEQUENCE</scope>
    <source>
        <strain evidence="5">VKM Ac-1447</strain>
    </source>
</reference>
<dbReference type="InterPro" id="IPR001034">
    <property type="entry name" value="DeoR_HTH"/>
</dbReference>
<dbReference type="PROSITE" id="PS00894">
    <property type="entry name" value="HTH_DEOR_1"/>
    <property type="match status" value="1"/>
</dbReference>
<dbReference type="Proteomes" id="UP001142317">
    <property type="component" value="Unassembled WGS sequence"/>
</dbReference>
<dbReference type="Gene3D" id="1.10.10.10">
    <property type="entry name" value="Winged helix-like DNA-binding domain superfamily/Winged helix DNA-binding domain"/>
    <property type="match status" value="1"/>
</dbReference>
<evidence type="ECO:0000313" key="5">
    <source>
        <dbReference type="EMBL" id="GLJ80055.1"/>
    </source>
</evidence>
<dbReference type="InterPro" id="IPR013196">
    <property type="entry name" value="HTH_11"/>
</dbReference>
<evidence type="ECO:0000313" key="6">
    <source>
        <dbReference type="Proteomes" id="UP001142317"/>
    </source>
</evidence>
<dbReference type="RefSeq" id="WP_210006264.1">
    <property type="nucleotide sequence ID" value="NZ_BSEO01000010.1"/>
</dbReference>
<evidence type="ECO:0000259" key="4">
    <source>
        <dbReference type="PROSITE" id="PS51000"/>
    </source>
</evidence>
<feature type="domain" description="HTH deoR-type" evidence="4">
    <location>
        <begin position="3"/>
        <end position="58"/>
    </location>
</feature>